<dbReference type="OrthoDB" id="9855928at2"/>
<sequence>MSDRLEVLKKSQKKIRDALKESGKVQFSDWLNKDTLEKIGSLKIALNFRRRGEVIDEIVSYYYENHINKK</sequence>
<accession>A0A8J2Z4P0</accession>
<gene>
    <name evidence="1" type="ORF">GCM10010995_15330</name>
</gene>
<reference evidence="1" key="1">
    <citation type="journal article" date="2014" name="Int. J. Syst. Evol. Microbiol.">
        <title>Complete genome sequence of Corynebacterium casei LMG S-19264T (=DSM 44701T), isolated from a smear-ripened cheese.</title>
        <authorList>
            <consortium name="US DOE Joint Genome Institute (JGI-PGF)"/>
            <person name="Walter F."/>
            <person name="Albersmeier A."/>
            <person name="Kalinowski J."/>
            <person name="Ruckert C."/>
        </authorList>
    </citation>
    <scope>NUCLEOTIDE SEQUENCE</scope>
    <source>
        <strain evidence="1">CGMCC 1.15758</strain>
    </source>
</reference>
<evidence type="ECO:0000313" key="2">
    <source>
        <dbReference type="Proteomes" id="UP000636949"/>
    </source>
</evidence>
<dbReference type="AlphaFoldDB" id="A0A8J2Z4P0"/>
<name>A0A8J2Z4P0_9GAMM</name>
<reference evidence="1" key="2">
    <citation type="submission" date="2020-09" db="EMBL/GenBank/DDBJ databases">
        <authorList>
            <person name="Sun Q."/>
            <person name="Zhou Y."/>
        </authorList>
    </citation>
    <scope>NUCLEOTIDE SEQUENCE</scope>
    <source>
        <strain evidence="1">CGMCC 1.15758</strain>
    </source>
</reference>
<organism evidence="1 2">
    <name type="scientific">Cysteiniphilum litorale</name>
    <dbReference type="NCBI Taxonomy" id="2056700"/>
    <lineage>
        <taxon>Bacteria</taxon>
        <taxon>Pseudomonadati</taxon>
        <taxon>Pseudomonadota</taxon>
        <taxon>Gammaproteobacteria</taxon>
        <taxon>Thiotrichales</taxon>
        <taxon>Fastidiosibacteraceae</taxon>
        <taxon>Cysteiniphilum</taxon>
    </lineage>
</organism>
<dbReference type="RefSeq" id="WP_117003122.1">
    <property type="nucleotide sequence ID" value="NZ_BMJS01000016.1"/>
</dbReference>
<keyword evidence="2" id="KW-1185">Reference proteome</keyword>
<comment type="caution">
    <text evidence="1">The sequence shown here is derived from an EMBL/GenBank/DDBJ whole genome shotgun (WGS) entry which is preliminary data.</text>
</comment>
<proteinExistence type="predicted"/>
<dbReference type="EMBL" id="BMJS01000016">
    <property type="protein sequence ID" value="GGF99013.1"/>
    <property type="molecule type" value="Genomic_DNA"/>
</dbReference>
<evidence type="ECO:0000313" key="1">
    <source>
        <dbReference type="EMBL" id="GGF99013.1"/>
    </source>
</evidence>
<protein>
    <submittedName>
        <fullName evidence="1">Uncharacterized protein</fullName>
    </submittedName>
</protein>
<dbReference type="Proteomes" id="UP000636949">
    <property type="component" value="Unassembled WGS sequence"/>
</dbReference>